<dbReference type="EMBL" id="WHNW01000002">
    <property type="protein sequence ID" value="MPV85545.1"/>
    <property type="molecule type" value="Genomic_DNA"/>
</dbReference>
<keyword evidence="8" id="KW-0472">Membrane</keyword>
<dbReference type="CDD" id="cd16326">
    <property type="entry name" value="LolB"/>
    <property type="match status" value="1"/>
</dbReference>
<organism evidence="13 14">
    <name type="scientific">Ostreibacterium oceani</name>
    <dbReference type="NCBI Taxonomy" id="2654998"/>
    <lineage>
        <taxon>Bacteria</taxon>
        <taxon>Pseudomonadati</taxon>
        <taxon>Pseudomonadota</taxon>
        <taxon>Gammaproteobacteria</taxon>
        <taxon>Cardiobacteriales</taxon>
        <taxon>Ostreibacteriaceae</taxon>
        <taxon>Ostreibacterium</taxon>
    </lineage>
</organism>
<evidence type="ECO:0000256" key="9">
    <source>
        <dbReference type="ARBA" id="ARBA00023139"/>
    </source>
</evidence>
<dbReference type="Gene3D" id="2.50.20.10">
    <property type="entry name" value="Lipoprotein localisation LolA/LolB/LppX"/>
    <property type="match status" value="1"/>
</dbReference>
<keyword evidence="12" id="KW-0449">Lipoprotein</keyword>
<evidence type="ECO:0000256" key="3">
    <source>
        <dbReference type="ARBA" id="ARBA00011245"/>
    </source>
</evidence>
<evidence type="ECO:0000256" key="2">
    <source>
        <dbReference type="ARBA" id="ARBA00009696"/>
    </source>
</evidence>
<gene>
    <name evidence="13" type="ORF">GCU85_02190</name>
</gene>
<evidence type="ECO:0000256" key="7">
    <source>
        <dbReference type="ARBA" id="ARBA00022927"/>
    </source>
</evidence>
<keyword evidence="14" id="KW-1185">Reference proteome</keyword>
<dbReference type="Proteomes" id="UP000471298">
    <property type="component" value="Unassembled WGS sequence"/>
</dbReference>
<proteinExistence type="inferred from homology"/>
<dbReference type="InterPro" id="IPR004565">
    <property type="entry name" value="OM_lipoprot_LolB"/>
</dbReference>
<dbReference type="AlphaFoldDB" id="A0A6N7EVB9"/>
<keyword evidence="5" id="KW-0813">Transport</keyword>
<keyword evidence="9" id="KW-0564">Palmitate</keyword>
<evidence type="ECO:0000256" key="8">
    <source>
        <dbReference type="ARBA" id="ARBA00023136"/>
    </source>
</evidence>
<sequence>MHQSTTPKETVYTVLLLITLLGLVGCASQQKSISQAPTQWQLSGKIAVSTPNTRCQTENCPPSSSQGNLAWIQQNAQFDITLRDPFNRVIMQIKGDTDTLQATAPEQPTITAVPTDFIQQLLNDSAIPAGDIQLTPTDLRYWITGRPAPSSPVTDKQAESFTQNGYQIDAKQWRNTEIGYMPSIIDVKKSGFRLRIIAQRWTR</sequence>
<evidence type="ECO:0000256" key="5">
    <source>
        <dbReference type="ARBA" id="ARBA00022448"/>
    </source>
</evidence>
<evidence type="ECO:0000256" key="1">
    <source>
        <dbReference type="ARBA" id="ARBA00004459"/>
    </source>
</evidence>
<dbReference type="Pfam" id="PF03550">
    <property type="entry name" value="LolB"/>
    <property type="match status" value="1"/>
</dbReference>
<keyword evidence="7" id="KW-0653">Protein transport</keyword>
<keyword evidence="10" id="KW-0143">Chaperone</keyword>
<evidence type="ECO:0000256" key="10">
    <source>
        <dbReference type="ARBA" id="ARBA00023186"/>
    </source>
</evidence>
<evidence type="ECO:0000313" key="13">
    <source>
        <dbReference type="EMBL" id="MPV85545.1"/>
    </source>
</evidence>
<evidence type="ECO:0000256" key="6">
    <source>
        <dbReference type="ARBA" id="ARBA00022729"/>
    </source>
</evidence>
<evidence type="ECO:0000313" key="14">
    <source>
        <dbReference type="Proteomes" id="UP000471298"/>
    </source>
</evidence>
<comment type="subcellular location">
    <subcellularLocation>
        <location evidence="1">Cell outer membrane</location>
        <topology evidence="1">Lipid-anchor</topology>
    </subcellularLocation>
</comment>
<keyword evidence="6" id="KW-0732">Signal</keyword>
<evidence type="ECO:0000256" key="12">
    <source>
        <dbReference type="ARBA" id="ARBA00023288"/>
    </source>
</evidence>
<comment type="subunit">
    <text evidence="3">Monomer.</text>
</comment>
<comment type="caution">
    <text evidence="13">The sequence shown here is derived from an EMBL/GenBank/DDBJ whole genome shotgun (WGS) entry which is preliminary data.</text>
</comment>
<dbReference type="RefSeq" id="WP_152808910.1">
    <property type="nucleotide sequence ID" value="NZ_WHNW01000002.1"/>
</dbReference>
<comment type="similarity">
    <text evidence="2">Belongs to the LolB family.</text>
</comment>
<evidence type="ECO:0000256" key="4">
    <source>
        <dbReference type="ARBA" id="ARBA00016202"/>
    </source>
</evidence>
<dbReference type="InParanoid" id="A0A6N7EVB9"/>
<evidence type="ECO:0000256" key="11">
    <source>
        <dbReference type="ARBA" id="ARBA00023237"/>
    </source>
</evidence>
<dbReference type="GO" id="GO:0015031">
    <property type="term" value="P:protein transport"/>
    <property type="evidence" value="ECO:0007669"/>
    <property type="project" value="UniProtKB-KW"/>
</dbReference>
<reference evidence="13 14" key="1">
    <citation type="submission" date="2019-10" db="EMBL/GenBank/DDBJ databases">
        <title>Cardiobacteriales fam. a chemoheterotrophic member of the order Cardiobacteriales, and proposal of Cardiobacteriales fam. nov.</title>
        <authorList>
            <person name="Wang C."/>
        </authorList>
    </citation>
    <scope>NUCLEOTIDE SEQUENCE [LARGE SCALE GENOMIC DNA]</scope>
    <source>
        <strain evidence="13 14">ML27</strain>
    </source>
</reference>
<keyword evidence="11" id="KW-0998">Cell outer membrane</keyword>
<dbReference type="GO" id="GO:0009279">
    <property type="term" value="C:cell outer membrane"/>
    <property type="evidence" value="ECO:0007669"/>
    <property type="project" value="UniProtKB-SubCell"/>
</dbReference>
<dbReference type="InterPro" id="IPR029046">
    <property type="entry name" value="LolA/LolB/LppX"/>
</dbReference>
<name>A0A6N7EVB9_9GAMM</name>
<protein>
    <recommendedName>
        <fullName evidence="4">Outer-membrane lipoprotein LolB</fullName>
    </recommendedName>
</protein>
<accession>A0A6N7EVB9</accession>
<dbReference type="SUPFAM" id="SSF89392">
    <property type="entry name" value="Prokaryotic lipoproteins and lipoprotein localization factors"/>
    <property type="match status" value="1"/>
</dbReference>